<protein>
    <submittedName>
        <fullName evidence="2">Uncharacterized protein</fullName>
    </submittedName>
</protein>
<feature type="compositionally biased region" description="Polar residues" evidence="1">
    <location>
        <begin position="103"/>
        <end position="116"/>
    </location>
</feature>
<proteinExistence type="predicted"/>
<feature type="region of interest" description="Disordered" evidence="1">
    <location>
        <begin position="1"/>
        <end position="235"/>
    </location>
</feature>
<accession>A0AAV7P7F7</accession>
<keyword evidence="3" id="KW-1185">Reference proteome</keyword>
<feature type="compositionally biased region" description="Basic and acidic residues" evidence="1">
    <location>
        <begin position="192"/>
        <end position="220"/>
    </location>
</feature>
<name>A0AAV7P7F7_PLEWA</name>
<evidence type="ECO:0000313" key="3">
    <source>
        <dbReference type="Proteomes" id="UP001066276"/>
    </source>
</evidence>
<dbReference type="AlphaFoldDB" id="A0AAV7P7F7"/>
<evidence type="ECO:0000256" key="1">
    <source>
        <dbReference type="SAM" id="MobiDB-lite"/>
    </source>
</evidence>
<reference evidence="2" key="1">
    <citation type="journal article" date="2022" name="bioRxiv">
        <title>Sequencing and chromosome-scale assembly of the giantPleurodeles waltlgenome.</title>
        <authorList>
            <person name="Brown T."/>
            <person name="Elewa A."/>
            <person name="Iarovenko S."/>
            <person name="Subramanian E."/>
            <person name="Araus A.J."/>
            <person name="Petzold A."/>
            <person name="Susuki M."/>
            <person name="Suzuki K.-i.T."/>
            <person name="Hayashi T."/>
            <person name="Toyoda A."/>
            <person name="Oliveira C."/>
            <person name="Osipova E."/>
            <person name="Leigh N.D."/>
            <person name="Simon A."/>
            <person name="Yun M.H."/>
        </authorList>
    </citation>
    <scope>NUCLEOTIDE SEQUENCE</scope>
    <source>
        <strain evidence="2">20211129_DDA</strain>
        <tissue evidence="2">Liver</tissue>
    </source>
</reference>
<dbReference type="EMBL" id="JANPWB010000011">
    <property type="protein sequence ID" value="KAJ1123217.1"/>
    <property type="molecule type" value="Genomic_DNA"/>
</dbReference>
<dbReference type="Proteomes" id="UP001066276">
    <property type="component" value="Chromosome 7"/>
</dbReference>
<gene>
    <name evidence="2" type="ORF">NDU88_001690</name>
</gene>
<comment type="caution">
    <text evidence="2">The sequence shown here is derived from an EMBL/GenBank/DDBJ whole genome shotgun (WGS) entry which is preliminary data.</text>
</comment>
<feature type="region of interest" description="Disordered" evidence="1">
    <location>
        <begin position="274"/>
        <end position="295"/>
    </location>
</feature>
<feature type="compositionally biased region" description="Basic and acidic residues" evidence="1">
    <location>
        <begin position="1"/>
        <end position="15"/>
    </location>
</feature>
<evidence type="ECO:0000313" key="2">
    <source>
        <dbReference type="EMBL" id="KAJ1123217.1"/>
    </source>
</evidence>
<sequence>MTKSHPRDQDTDSEHPASATDRQMGATQQTTGHNPRKKSHQTGQNRAGQKGKPGGSRPQLLSPLNQEKGWAKERESNTLKKTNARSPPGKNPQYTAEEAGAETNRQPEWSQKQAWESKSPREAEEAISTPYEPGRSHPSGTAETIPRATQKAQPMVPARDPAPVKKIQKNKLEPEPVMMTATPGREPTSMVRGRDHDPKTTPRKELVPKRQRKSGPEHNATRNPAPKLQGKEGMGNIGKATYARKGVACEVQEGNDHIQTWNRIHIQDIQHTLEGGPENMRTQWTPPQNSRIAKA</sequence>
<feature type="compositionally biased region" description="Basic and acidic residues" evidence="1">
    <location>
        <begin position="69"/>
        <end position="78"/>
    </location>
</feature>
<organism evidence="2 3">
    <name type="scientific">Pleurodeles waltl</name>
    <name type="common">Iberian ribbed newt</name>
    <dbReference type="NCBI Taxonomy" id="8319"/>
    <lineage>
        <taxon>Eukaryota</taxon>
        <taxon>Metazoa</taxon>
        <taxon>Chordata</taxon>
        <taxon>Craniata</taxon>
        <taxon>Vertebrata</taxon>
        <taxon>Euteleostomi</taxon>
        <taxon>Amphibia</taxon>
        <taxon>Batrachia</taxon>
        <taxon>Caudata</taxon>
        <taxon>Salamandroidea</taxon>
        <taxon>Salamandridae</taxon>
        <taxon>Pleurodelinae</taxon>
        <taxon>Pleurodeles</taxon>
    </lineage>
</organism>
<feature type="compositionally biased region" description="Polar residues" evidence="1">
    <location>
        <begin position="280"/>
        <end position="295"/>
    </location>
</feature>